<dbReference type="AlphaFoldDB" id="M6VTF1"/>
<evidence type="ECO:0000313" key="1">
    <source>
        <dbReference type="EMBL" id="EMO58376.1"/>
    </source>
</evidence>
<proteinExistence type="predicted"/>
<evidence type="ECO:0000313" key="2">
    <source>
        <dbReference type="Proteomes" id="UP000012149"/>
    </source>
</evidence>
<sequence length="81" mass="9779">MLFCFRMDPLGITLDISFLRREFLNLWIICEIRSPKTCDLLQNLNFCFSMNRVILKNETFLLKPRFYDGTLCKNRNVRLVR</sequence>
<gene>
    <name evidence="1" type="ORF">LEP1GSC161_2729</name>
</gene>
<protein>
    <submittedName>
        <fullName evidence="1">Uncharacterized protein</fullName>
    </submittedName>
</protein>
<reference evidence="1 2" key="1">
    <citation type="submission" date="2013-01" db="EMBL/GenBank/DDBJ databases">
        <authorList>
            <person name="Harkins D.M."/>
            <person name="Durkin A.S."/>
            <person name="Brinkac L.M."/>
            <person name="Haft D.H."/>
            <person name="Selengut J.D."/>
            <person name="Sanka R."/>
            <person name="DePew J."/>
            <person name="Purushe J."/>
            <person name="Matthias M.A."/>
            <person name="Vinetz J.M."/>
            <person name="Sutton G.G."/>
            <person name="Nierman W.C."/>
            <person name="Fouts D.E."/>
        </authorList>
    </citation>
    <scope>NUCLEOTIDE SEQUENCE [LARGE SCALE GENOMIC DNA]</scope>
    <source>
        <strain evidence="1 2">CBC1416</strain>
    </source>
</reference>
<dbReference type="Proteomes" id="UP000012149">
    <property type="component" value="Unassembled WGS sequence"/>
</dbReference>
<comment type="caution">
    <text evidence="1">The sequence shown here is derived from an EMBL/GenBank/DDBJ whole genome shotgun (WGS) entry which is preliminary data.</text>
</comment>
<accession>M6VTF1</accession>
<name>M6VTF1_9LEPT</name>
<organism evidence="1 2">
    <name type="scientific">Leptospira santarosai str. CBC1416</name>
    <dbReference type="NCBI Taxonomy" id="1193059"/>
    <lineage>
        <taxon>Bacteria</taxon>
        <taxon>Pseudomonadati</taxon>
        <taxon>Spirochaetota</taxon>
        <taxon>Spirochaetia</taxon>
        <taxon>Leptospirales</taxon>
        <taxon>Leptospiraceae</taxon>
        <taxon>Leptospira</taxon>
    </lineage>
</organism>
<dbReference type="EMBL" id="AKWE02000080">
    <property type="protein sequence ID" value="EMO58376.1"/>
    <property type="molecule type" value="Genomic_DNA"/>
</dbReference>